<dbReference type="GO" id="GO:0016020">
    <property type="term" value="C:membrane"/>
    <property type="evidence" value="ECO:0007669"/>
    <property type="project" value="TreeGrafter"/>
</dbReference>
<proteinExistence type="inferred from homology"/>
<name>A0AAP6MMU4_9GAMM</name>
<feature type="binding site" evidence="5">
    <location>
        <position position="20"/>
    </location>
    <ligand>
        <name>substrate</name>
    </ligand>
</feature>
<dbReference type="HAMAP" id="MF_01260">
    <property type="entry name" value="Carboxylester"/>
    <property type="match status" value="1"/>
</dbReference>
<evidence type="ECO:0000256" key="5">
    <source>
        <dbReference type="HAMAP-Rule" id="MF_01260"/>
    </source>
</evidence>
<feature type="active site" description="Nucleophile" evidence="5">
    <location>
        <position position="81"/>
    </location>
</feature>
<keyword evidence="8" id="KW-1185">Reference proteome</keyword>
<evidence type="ECO:0000259" key="6">
    <source>
        <dbReference type="Pfam" id="PF12697"/>
    </source>
</evidence>
<dbReference type="EMBL" id="JAYGII010000014">
    <property type="protein sequence ID" value="MEA5445721.1"/>
    <property type="molecule type" value="Genomic_DNA"/>
</dbReference>
<accession>A0AAP6MMU4</accession>
<dbReference type="AlphaFoldDB" id="A0AAP6MMU4"/>
<dbReference type="PANTHER" id="PTHR43798:SF31">
    <property type="entry name" value="AB HYDROLASE SUPERFAMILY PROTEIN YCLE"/>
    <property type="match status" value="1"/>
</dbReference>
<dbReference type="InterPro" id="IPR029058">
    <property type="entry name" value="AB_hydrolase_fold"/>
</dbReference>
<dbReference type="Gene3D" id="3.40.50.1820">
    <property type="entry name" value="alpha/beta hydrolase"/>
    <property type="match status" value="1"/>
</dbReference>
<comment type="similarity">
    <text evidence="5">Belongs to the AB hydrolase superfamily. Carboxylesterase BioH family.</text>
</comment>
<dbReference type="GO" id="GO:0090499">
    <property type="term" value="F:pimelyl-[acyl-carrier protein] methyl ester esterase activity"/>
    <property type="evidence" value="ECO:0007669"/>
    <property type="project" value="UniProtKB-EC"/>
</dbReference>
<dbReference type="SUPFAM" id="SSF53474">
    <property type="entry name" value="alpha/beta-Hydrolases"/>
    <property type="match status" value="1"/>
</dbReference>
<dbReference type="InterPro" id="IPR000073">
    <property type="entry name" value="AB_hydrolase_1"/>
</dbReference>
<reference evidence="7 8" key="1">
    <citation type="submission" date="2023-12" db="EMBL/GenBank/DDBJ databases">
        <title>Whole-genome sequencing of halo(alkali)philic microorganisms from hypersaline lakes.</title>
        <authorList>
            <person name="Sorokin D.Y."/>
            <person name="Merkel A.Y."/>
            <person name="Messina E."/>
            <person name="Yakimov M."/>
        </authorList>
    </citation>
    <scope>NUCLEOTIDE SEQUENCE [LARGE SCALE GENOMIC DNA]</scope>
    <source>
        <strain evidence="7 8">AB-CW1</strain>
    </source>
</reference>
<evidence type="ECO:0000313" key="8">
    <source>
        <dbReference type="Proteomes" id="UP001302316"/>
    </source>
</evidence>
<comment type="pathway">
    <text evidence="5">Cofactor biosynthesis; biotin biosynthesis.</text>
</comment>
<dbReference type="PRINTS" id="PR00111">
    <property type="entry name" value="ABHYDROLASE"/>
</dbReference>
<comment type="subcellular location">
    <subcellularLocation>
        <location evidence="5">Cytoplasm</location>
    </subcellularLocation>
</comment>
<comment type="catalytic activity">
    <reaction evidence="5">
        <text>6-carboxyhexanoyl-[ACP] methyl ester + H2O = 6-carboxyhexanoyl-[ACP] + methanol + H(+)</text>
        <dbReference type="Rhea" id="RHEA:42700"/>
        <dbReference type="Rhea" id="RHEA-COMP:9955"/>
        <dbReference type="Rhea" id="RHEA-COMP:10186"/>
        <dbReference type="ChEBI" id="CHEBI:15377"/>
        <dbReference type="ChEBI" id="CHEBI:15378"/>
        <dbReference type="ChEBI" id="CHEBI:17790"/>
        <dbReference type="ChEBI" id="CHEBI:78846"/>
        <dbReference type="ChEBI" id="CHEBI:82735"/>
        <dbReference type="EC" id="3.1.1.85"/>
    </reaction>
</comment>
<dbReference type="RefSeq" id="WP_346051442.1">
    <property type="nucleotide sequence ID" value="NZ_JAYGII010000014.1"/>
</dbReference>
<feature type="active site" evidence="5">
    <location>
        <position position="235"/>
    </location>
</feature>
<gene>
    <name evidence="5 7" type="primary">bioH</name>
    <name evidence="7" type="ORF">VCB98_07810</name>
</gene>
<feature type="binding site" evidence="5">
    <location>
        <begin position="81"/>
        <end position="82"/>
    </location>
    <ligand>
        <name>substrate</name>
    </ligand>
</feature>
<dbReference type="NCBIfam" id="TIGR01738">
    <property type="entry name" value="bioH"/>
    <property type="match status" value="1"/>
</dbReference>
<keyword evidence="2 5" id="KW-0963">Cytoplasm</keyword>
<dbReference type="Pfam" id="PF12697">
    <property type="entry name" value="Abhydrolase_6"/>
    <property type="match status" value="1"/>
</dbReference>
<comment type="function">
    <text evidence="5">The physiological role of BioH is to remove the methyl group introduced by BioC when the pimeloyl moiety is complete. It allows to synthesize pimeloyl-ACP via the fatty acid synthetic pathway through the hydrolysis of the ester bonds of pimeloyl-ACP esters.</text>
</comment>
<feature type="active site" evidence="5">
    <location>
        <position position="207"/>
    </location>
</feature>
<evidence type="ECO:0000256" key="4">
    <source>
        <dbReference type="ARBA" id="ARBA00022801"/>
    </source>
</evidence>
<feature type="binding site" evidence="5">
    <location>
        <begin position="143"/>
        <end position="147"/>
    </location>
    <ligand>
        <name>substrate</name>
    </ligand>
</feature>
<evidence type="ECO:0000256" key="2">
    <source>
        <dbReference type="ARBA" id="ARBA00022490"/>
    </source>
</evidence>
<dbReference type="GO" id="GO:0005737">
    <property type="term" value="C:cytoplasm"/>
    <property type="evidence" value="ECO:0007669"/>
    <property type="project" value="UniProtKB-SubCell"/>
</dbReference>
<dbReference type="EC" id="3.1.1.85" evidence="5"/>
<keyword evidence="1 5" id="KW-0719">Serine esterase</keyword>
<evidence type="ECO:0000256" key="1">
    <source>
        <dbReference type="ARBA" id="ARBA00022487"/>
    </source>
</evidence>
<feature type="binding site" evidence="5">
    <location>
        <position position="235"/>
    </location>
    <ligand>
        <name>substrate</name>
    </ligand>
</feature>
<keyword evidence="3 5" id="KW-0093">Biotin biosynthesis</keyword>
<comment type="subunit">
    <text evidence="5">Monomer.</text>
</comment>
<organism evidence="7 8">
    <name type="scientific">Natronospira elongata</name>
    <dbReference type="NCBI Taxonomy" id="3110268"/>
    <lineage>
        <taxon>Bacteria</taxon>
        <taxon>Pseudomonadati</taxon>
        <taxon>Pseudomonadota</taxon>
        <taxon>Gammaproteobacteria</taxon>
        <taxon>Natronospirales</taxon>
        <taxon>Natronospiraceae</taxon>
        <taxon>Natronospira</taxon>
    </lineage>
</organism>
<comment type="caution">
    <text evidence="7">The sequence shown here is derived from an EMBL/GenBank/DDBJ whole genome shotgun (WGS) entry which is preliminary data.</text>
</comment>
<dbReference type="InterPro" id="IPR050266">
    <property type="entry name" value="AB_hydrolase_sf"/>
</dbReference>
<dbReference type="Proteomes" id="UP001302316">
    <property type="component" value="Unassembled WGS sequence"/>
</dbReference>
<dbReference type="InterPro" id="IPR010076">
    <property type="entry name" value="BioH"/>
</dbReference>
<dbReference type="GO" id="GO:0009102">
    <property type="term" value="P:biotin biosynthetic process"/>
    <property type="evidence" value="ECO:0007669"/>
    <property type="project" value="UniProtKB-UniRule"/>
</dbReference>
<protein>
    <recommendedName>
        <fullName evidence="5">Pimeloyl-[acyl-carrier protein] methyl ester esterase</fullName>
        <ecNumber evidence="5">3.1.1.85</ecNumber>
    </recommendedName>
    <alternativeName>
        <fullName evidence="5">Biotin synthesis protein BioH</fullName>
    </alternativeName>
    <alternativeName>
        <fullName evidence="5">Carboxylesterase BioH</fullName>
    </alternativeName>
</protein>
<keyword evidence="4 5" id="KW-0378">Hydrolase</keyword>
<dbReference type="PANTHER" id="PTHR43798">
    <property type="entry name" value="MONOACYLGLYCEROL LIPASE"/>
    <property type="match status" value="1"/>
</dbReference>
<evidence type="ECO:0000313" key="7">
    <source>
        <dbReference type="EMBL" id="MEA5445721.1"/>
    </source>
</evidence>
<sequence length="256" mass="28564">MNLWHETKGEGPNLVMVHGWGLHADVWGPALDELQTHYRVTRVDLPGHGRSRDAEIGESLGDWAEAVLAVAPDRATWLGWSLGGMVATRAALDAPDRVERLIAVATTPRFVTANDWPHAMAPNTLAQFADELRNDFRATVQQFLALQTQGDPEARRLLRALRKDVFRHGEPHHRVLEHGLDLLGDVDLRAELAHLTMPVRVISGRLDRLTHPEAGRAMAESIPRADYHCLPRTAHAPFLSDPEQFLELIHDFTQAG</sequence>
<evidence type="ECO:0000256" key="3">
    <source>
        <dbReference type="ARBA" id="ARBA00022756"/>
    </source>
</evidence>
<feature type="domain" description="AB hydrolase-1" evidence="6">
    <location>
        <begin position="14"/>
        <end position="247"/>
    </location>
</feature>